<protein>
    <submittedName>
        <fullName evidence="1">Uncharacterized protein</fullName>
    </submittedName>
</protein>
<gene>
    <name evidence="1" type="ORF">CXQ87_001513</name>
</gene>
<dbReference type="RefSeq" id="XP_025339522.1">
    <property type="nucleotide sequence ID" value="XM_025480049.1"/>
</dbReference>
<evidence type="ECO:0000313" key="1">
    <source>
        <dbReference type="EMBL" id="PVH18582.1"/>
    </source>
</evidence>
<organism evidence="1 2">
    <name type="scientific">Candidozyma duobushaemuli</name>
    <dbReference type="NCBI Taxonomy" id="1231522"/>
    <lineage>
        <taxon>Eukaryota</taxon>
        <taxon>Fungi</taxon>
        <taxon>Dikarya</taxon>
        <taxon>Ascomycota</taxon>
        <taxon>Saccharomycotina</taxon>
        <taxon>Pichiomycetes</taxon>
        <taxon>Metschnikowiaceae</taxon>
        <taxon>Candidozyma</taxon>
    </lineage>
</organism>
<dbReference type="VEuPathDB" id="FungiDB:CXQ87_001513"/>
<comment type="caution">
    <text evidence="1">The sequence shown here is derived from an EMBL/GenBank/DDBJ whole genome shotgun (WGS) entry which is preliminary data.</text>
</comment>
<keyword evidence="2" id="KW-1185">Reference proteome</keyword>
<sequence>MPPRLGDTAFLEQSRRVDRSAFPNAEQLFVASVLAGYYLKASFWPFLPITTMKLSTVLLAAAAASGVMADDTSLTITMTFTDNDRTYTKTRTDLYTGQETTLPTDGIHTTTFTLTDDDWTATVEQTNTYGKDTIVTSSDIIYGPEETYTRETTLQMHETQVSSYLSWLSVKNELAQSAIDGETDRLYLPEEVETTSTTTSAAQTTSADTTSATGGAVKYGVGGAAMGIAAVMLL</sequence>
<name>A0A2V1ALI8_9ASCO</name>
<dbReference type="AlphaFoldDB" id="A0A2V1ALI8"/>
<dbReference type="EMBL" id="PKFP01000008">
    <property type="protein sequence ID" value="PVH18582.1"/>
    <property type="molecule type" value="Genomic_DNA"/>
</dbReference>
<reference evidence="1 2" key="1">
    <citation type="submission" date="2017-12" db="EMBL/GenBank/DDBJ databases">
        <title>Genome Sequence of the Amphotericin B-resistant Candida duobushaemulonii strain, B09383.</title>
        <authorList>
            <person name="Chow N.A."/>
            <person name="Gade L."/>
            <person name="Batra D."/>
            <person name="Rowe L.A."/>
            <person name="Loparev V.N."/>
            <person name="Litvintseva A.P."/>
        </authorList>
    </citation>
    <scope>NUCLEOTIDE SEQUENCE [LARGE SCALE GENOMIC DNA]</scope>
    <source>
        <strain evidence="1 2">B09383</strain>
    </source>
</reference>
<accession>A0A2V1ALI8</accession>
<dbReference type="GeneID" id="37001513"/>
<evidence type="ECO:0000313" key="2">
    <source>
        <dbReference type="Proteomes" id="UP000244406"/>
    </source>
</evidence>
<dbReference type="Proteomes" id="UP000244406">
    <property type="component" value="Unassembled WGS sequence"/>
</dbReference>
<proteinExistence type="predicted"/>